<dbReference type="EMBL" id="JAJSOJ010000016">
    <property type="protein sequence ID" value="MCE0743354.1"/>
    <property type="molecule type" value="Genomic_DNA"/>
</dbReference>
<evidence type="ECO:0000313" key="1">
    <source>
        <dbReference type="EMBL" id="MCE0743354.1"/>
    </source>
</evidence>
<organism evidence="1 2">
    <name type="scientific">Acetobacter sicerae</name>
    <dbReference type="NCBI Taxonomy" id="85325"/>
    <lineage>
        <taxon>Bacteria</taxon>
        <taxon>Pseudomonadati</taxon>
        <taxon>Pseudomonadota</taxon>
        <taxon>Alphaproteobacteria</taxon>
        <taxon>Acetobacterales</taxon>
        <taxon>Acetobacteraceae</taxon>
        <taxon>Acetobacter</taxon>
    </lineage>
</organism>
<dbReference type="Proteomes" id="UP001521074">
    <property type="component" value="Unassembled WGS sequence"/>
</dbReference>
<proteinExistence type="predicted"/>
<evidence type="ECO:0000313" key="2">
    <source>
        <dbReference type="Proteomes" id="UP001521074"/>
    </source>
</evidence>
<comment type="caution">
    <text evidence="1">The sequence shown here is derived from an EMBL/GenBank/DDBJ whole genome shotgun (WGS) entry which is preliminary data.</text>
</comment>
<keyword evidence="2" id="KW-1185">Reference proteome</keyword>
<protein>
    <submittedName>
        <fullName evidence="1">Uncharacterized protein</fullName>
    </submittedName>
</protein>
<name>A0ABS8VT80_9PROT</name>
<accession>A0ABS8VT80</accession>
<gene>
    <name evidence="1" type="ORF">LWC05_05540</name>
</gene>
<reference evidence="1 2" key="1">
    <citation type="submission" date="2021-12" db="EMBL/GenBank/DDBJ databases">
        <title>Genome sequence of Acetobacter sicerae DmPark20a_162.</title>
        <authorList>
            <person name="Chaston J.M."/>
        </authorList>
    </citation>
    <scope>NUCLEOTIDE SEQUENCE [LARGE SCALE GENOMIC DNA]</scope>
    <source>
        <strain evidence="1 2">DmPark20a_162</strain>
    </source>
</reference>
<dbReference type="RefSeq" id="WP_232876923.1">
    <property type="nucleotide sequence ID" value="NZ_JAJSOJ010000016.1"/>
</dbReference>
<sequence>MSSHKIDATNQADVCHPDVVRMTAVNLSGNFLGRSEDPHLFALVVSEISGFLIGDDRCSGAVRKKKWAITCVFQDHGPFECHEIHQVLRKAEVLMNYLAYGDLTALRQYARPGAAPAPETSGLSGSPEAFEAVQTGNHSVFELGTAIVSKALRWFHSLASKSSSHRVGCTPMMDVAGSRDNAAACACVSDQDTFVEEAKRWSTCQGGKS</sequence>